<accession>A0AAD9A4K9</accession>
<reference evidence="2" key="1">
    <citation type="submission" date="2023-01" db="EMBL/GenBank/DDBJ databases">
        <title>Colletotrichum chrysophilum M932 genome sequence.</title>
        <authorList>
            <person name="Baroncelli R."/>
        </authorList>
    </citation>
    <scope>NUCLEOTIDE SEQUENCE</scope>
    <source>
        <strain evidence="2">M932</strain>
    </source>
</reference>
<name>A0AAD9A4K9_9PEZI</name>
<evidence type="ECO:0000313" key="2">
    <source>
        <dbReference type="EMBL" id="KAK1841313.1"/>
    </source>
</evidence>
<dbReference type="AlphaFoldDB" id="A0AAD9A4K9"/>
<organism evidence="2 3">
    <name type="scientific">Colletotrichum chrysophilum</name>
    <dbReference type="NCBI Taxonomy" id="1836956"/>
    <lineage>
        <taxon>Eukaryota</taxon>
        <taxon>Fungi</taxon>
        <taxon>Dikarya</taxon>
        <taxon>Ascomycota</taxon>
        <taxon>Pezizomycotina</taxon>
        <taxon>Sordariomycetes</taxon>
        <taxon>Hypocreomycetidae</taxon>
        <taxon>Glomerellales</taxon>
        <taxon>Glomerellaceae</taxon>
        <taxon>Colletotrichum</taxon>
        <taxon>Colletotrichum gloeosporioides species complex</taxon>
    </lineage>
</organism>
<evidence type="ECO:0000313" key="3">
    <source>
        <dbReference type="Proteomes" id="UP001243330"/>
    </source>
</evidence>
<feature type="region of interest" description="Disordered" evidence="1">
    <location>
        <begin position="1"/>
        <end position="25"/>
    </location>
</feature>
<keyword evidence="3" id="KW-1185">Reference proteome</keyword>
<comment type="caution">
    <text evidence="2">The sequence shown here is derived from an EMBL/GenBank/DDBJ whole genome shotgun (WGS) entry which is preliminary data.</text>
</comment>
<gene>
    <name evidence="2" type="ORF">CCHR01_16049</name>
</gene>
<protein>
    <submittedName>
        <fullName evidence="2">Uncharacterized protein</fullName>
    </submittedName>
</protein>
<sequence length="115" mass="12357">MVRDGDAVTCQVERPESLPNLSRVEPVPSAASGWLRWPNAGQVGYVSPAANLPGRSPPKVQDRDSTAQLSPQPQGALLDVAAQHPLGIHQPNQCRITVYIWKSMAAAVDLPTRPT</sequence>
<dbReference type="EMBL" id="JAQOWY010000490">
    <property type="protein sequence ID" value="KAK1841313.1"/>
    <property type="molecule type" value="Genomic_DNA"/>
</dbReference>
<proteinExistence type="predicted"/>
<dbReference type="Proteomes" id="UP001243330">
    <property type="component" value="Unassembled WGS sequence"/>
</dbReference>
<evidence type="ECO:0000256" key="1">
    <source>
        <dbReference type="SAM" id="MobiDB-lite"/>
    </source>
</evidence>
<feature type="region of interest" description="Disordered" evidence="1">
    <location>
        <begin position="48"/>
        <end position="72"/>
    </location>
</feature>